<dbReference type="InterPro" id="IPR006059">
    <property type="entry name" value="SBP"/>
</dbReference>
<organism evidence="6 7">
    <name type="scientific">Rhizobium herbae</name>
    <dbReference type="NCBI Taxonomy" id="508661"/>
    <lineage>
        <taxon>Bacteria</taxon>
        <taxon>Pseudomonadati</taxon>
        <taxon>Pseudomonadota</taxon>
        <taxon>Alphaproteobacteria</taxon>
        <taxon>Hyphomicrobiales</taxon>
        <taxon>Rhizobiaceae</taxon>
        <taxon>Rhizobium/Agrobacterium group</taxon>
        <taxon>Rhizobium</taxon>
    </lineage>
</organism>
<feature type="signal peptide" evidence="5">
    <location>
        <begin position="1"/>
        <end position="37"/>
    </location>
</feature>
<evidence type="ECO:0000256" key="5">
    <source>
        <dbReference type="SAM" id="SignalP"/>
    </source>
</evidence>
<protein>
    <submittedName>
        <fullName evidence="6">Extracellular solute-binding protein</fullName>
    </submittedName>
</protein>
<proteinExistence type="inferred from homology"/>
<gene>
    <name evidence="6" type="ORF">JNB71_16475</name>
</gene>
<evidence type="ECO:0000256" key="4">
    <source>
        <dbReference type="ARBA" id="ARBA00022764"/>
    </source>
</evidence>
<evidence type="ECO:0000313" key="7">
    <source>
        <dbReference type="Proteomes" id="UP000757604"/>
    </source>
</evidence>
<feature type="chain" id="PRO_5046386794" evidence="5">
    <location>
        <begin position="38"/>
        <end position="419"/>
    </location>
</feature>
<evidence type="ECO:0000256" key="2">
    <source>
        <dbReference type="ARBA" id="ARBA00022448"/>
    </source>
</evidence>
<evidence type="ECO:0000256" key="3">
    <source>
        <dbReference type="ARBA" id="ARBA00022729"/>
    </source>
</evidence>
<keyword evidence="2" id="KW-0813">Transport</keyword>
<name>A0ABS7HCF8_9HYPH</name>
<keyword evidence="3 5" id="KW-0732">Signal</keyword>
<dbReference type="PANTHER" id="PTHR30061:SF50">
    <property type="entry name" value="MALTOSE_MALTODEXTRIN-BINDING PERIPLASMIC PROTEIN"/>
    <property type="match status" value="1"/>
</dbReference>
<comment type="caution">
    <text evidence="6">The sequence shown here is derived from an EMBL/GenBank/DDBJ whole genome shotgun (WGS) entry which is preliminary data.</text>
</comment>
<evidence type="ECO:0000313" key="6">
    <source>
        <dbReference type="EMBL" id="MBW9064901.1"/>
    </source>
</evidence>
<dbReference type="PANTHER" id="PTHR30061">
    <property type="entry name" value="MALTOSE-BINDING PERIPLASMIC PROTEIN"/>
    <property type="match status" value="1"/>
</dbReference>
<dbReference type="Gene3D" id="3.40.190.10">
    <property type="entry name" value="Periplasmic binding protein-like II"/>
    <property type="match status" value="1"/>
</dbReference>
<keyword evidence="4" id="KW-0574">Periplasm</keyword>
<accession>A0ABS7HCF8</accession>
<dbReference type="SUPFAM" id="SSF53850">
    <property type="entry name" value="Periplasmic binding protein-like II"/>
    <property type="match status" value="1"/>
</dbReference>
<dbReference type="Pfam" id="PF01547">
    <property type="entry name" value="SBP_bac_1"/>
    <property type="match status" value="1"/>
</dbReference>
<dbReference type="Proteomes" id="UP000757604">
    <property type="component" value="Unassembled WGS sequence"/>
</dbReference>
<comment type="similarity">
    <text evidence="1">Belongs to the bacterial solute-binding protein 1 family.</text>
</comment>
<dbReference type="EMBL" id="JAEUAO010000003">
    <property type="protein sequence ID" value="MBW9064901.1"/>
    <property type="molecule type" value="Genomic_DNA"/>
</dbReference>
<keyword evidence="7" id="KW-1185">Reference proteome</keyword>
<reference evidence="6 7" key="1">
    <citation type="journal article" date="2021" name="MBio">
        <title>Poor Competitiveness of Bradyrhizobium in Pigeon Pea Root Colonization in Indian Soils.</title>
        <authorList>
            <person name="Chalasani D."/>
            <person name="Basu A."/>
            <person name="Pullabhotla S.V.S.R.N."/>
            <person name="Jorrin B."/>
            <person name="Neal A.L."/>
            <person name="Poole P.S."/>
            <person name="Podile A.R."/>
            <person name="Tkacz A."/>
        </authorList>
    </citation>
    <scope>NUCLEOTIDE SEQUENCE [LARGE SCALE GENOMIC DNA]</scope>
    <source>
        <strain evidence="6 7">HU44</strain>
    </source>
</reference>
<evidence type="ECO:0000256" key="1">
    <source>
        <dbReference type="ARBA" id="ARBA00008520"/>
    </source>
</evidence>
<sequence>MGAKNVTIRFKTGHFTTGVFTLALLGSTALGAMTAHAADQEISWIYCGDKIDPIHEKYIKEWEGKNAGWKIAPEVVGWEQCQDKATTLAAAGTPVGMAYVGSRTLKEFAQNDLIIPVPMTEDEKKSYYPNIVDTVTFEDNQWGVPIAFSTKALYWNKDLFKAAGLDPETPPKTWAEEIAFARQIKEKTGTAGYGLPAKTFDNTMHQFMHWVYTNNGKVIDGDKIVIDSPEVLAALQAYKDITPYSVEGATAYEQNEIRAIFLDGKVGMIQAGSGAAARLKDTKINWGVAALPLGTSAKGEGTLLITDSLAIFKGTGVEEKAAEFAKYITSTDIQHEYELQGGAGLTPLRPGAVVDEFVAKEPYWKPFIDGIAYGGPEPLFTDYKGFQNTMIEMVQSVVTGKAEPADALKKAAADLEQYK</sequence>